<evidence type="ECO:0000313" key="2">
    <source>
        <dbReference type="EnsemblMetazoa" id="PPA07057.1"/>
    </source>
</evidence>
<name>A0A2A6C5R3_PRIPA</name>
<dbReference type="Proteomes" id="UP000005239">
    <property type="component" value="Unassembled WGS sequence"/>
</dbReference>
<reference evidence="3" key="1">
    <citation type="journal article" date="2008" name="Nat. Genet.">
        <title>The Pristionchus pacificus genome provides a unique perspective on nematode lifestyle and parasitism.</title>
        <authorList>
            <person name="Dieterich C."/>
            <person name="Clifton S.W."/>
            <person name="Schuster L.N."/>
            <person name="Chinwalla A."/>
            <person name="Delehaunty K."/>
            <person name="Dinkelacker I."/>
            <person name="Fulton L."/>
            <person name="Fulton R."/>
            <person name="Godfrey J."/>
            <person name="Minx P."/>
            <person name="Mitreva M."/>
            <person name="Roeseler W."/>
            <person name="Tian H."/>
            <person name="Witte H."/>
            <person name="Yang S.P."/>
            <person name="Wilson R.K."/>
            <person name="Sommer R.J."/>
        </authorList>
    </citation>
    <scope>NUCLEOTIDE SEQUENCE [LARGE SCALE GENOMIC DNA]</scope>
    <source>
        <strain evidence="3">PS312</strain>
    </source>
</reference>
<dbReference type="OrthoDB" id="5862088at2759"/>
<dbReference type="EnsemblMetazoa" id="PPA07057.1">
    <property type="protein sequence ID" value="PPA07057.1"/>
    <property type="gene ID" value="WBGene00096611"/>
</dbReference>
<accession>A0A2A6C5R3</accession>
<reference evidence="2" key="2">
    <citation type="submission" date="2022-06" db="UniProtKB">
        <authorList>
            <consortium name="EnsemblMetazoa"/>
        </authorList>
    </citation>
    <scope>IDENTIFICATION</scope>
    <source>
        <strain evidence="2">PS312</strain>
    </source>
</reference>
<protein>
    <submittedName>
        <fullName evidence="2">Uncharacterized protein</fullName>
    </submittedName>
</protein>
<evidence type="ECO:0000313" key="3">
    <source>
        <dbReference type="Proteomes" id="UP000005239"/>
    </source>
</evidence>
<accession>A0A8R1U747</accession>
<gene>
    <name evidence="2" type="primary">WBGene00096611</name>
</gene>
<feature type="region of interest" description="Disordered" evidence="1">
    <location>
        <begin position="487"/>
        <end position="516"/>
    </location>
</feature>
<dbReference type="AlphaFoldDB" id="A0A2A6C5R3"/>
<evidence type="ECO:0000256" key="1">
    <source>
        <dbReference type="SAM" id="MobiDB-lite"/>
    </source>
</evidence>
<organism evidence="2 3">
    <name type="scientific">Pristionchus pacificus</name>
    <name type="common">Parasitic nematode worm</name>
    <dbReference type="NCBI Taxonomy" id="54126"/>
    <lineage>
        <taxon>Eukaryota</taxon>
        <taxon>Metazoa</taxon>
        <taxon>Ecdysozoa</taxon>
        <taxon>Nematoda</taxon>
        <taxon>Chromadorea</taxon>
        <taxon>Rhabditida</taxon>
        <taxon>Rhabditina</taxon>
        <taxon>Diplogasteromorpha</taxon>
        <taxon>Diplogasteroidea</taxon>
        <taxon>Neodiplogasteridae</taxon>
        <taxon>Pristionchus</taxon>
    </lineage>
</organism>
<sequence>TVDPTRSPPPVSIALLYVCFNKGCIDSEFTPSARGEEIVFDKKFTLSPPTVPEVMSRTVATVLRREKPDGADWTIMVAERNFFVHSEAFASKSQLIQNILNDGPIEKMCILHSALRYASGAYIIIDHTMIIPLIYGAAVPLPRHDARLIPLVEDSIRQIFDAEYLQSFLAPQWERAICKRALALPLTVRSFFPVFRLLTIIWCFPRGWMPVAKRVAIGVMADIVHLHGGVNVNAFLRDQAAKIVPLLKKKDLDHWMAIMDSMLTHLYQVSSVLKNGPRDEMDEEEEEVDGWTYEERDGEDVNPATVNITPSEMVDPLFTEGSTVQVENANKIEQVASHTGEFHITFEADDSTYETREGQAKGEEFNAPAFTKESKKAVALSVERMEASSSQSFAWGINQPMREVEGELRAAINKGMRRGFLLPKESKKAPDFKKADSLVLNDCIPSFEAGDCPNVTNVTSTVDSLLPKELHLSSSAVDDCLEVTKTRDDPDEEEWHDEDIHGSFNPADPKCKCAIS</sequence>
<proteinExistence type="predicted"/>
<keyword evidence="3" id="KW-1185">Reference proteome</keyword>